<sequence>LYSFNSNKLYNTSSYRKTMNLQHHSGCWYTTQNMKGFCITIVQVLHCELKPKSNFFSFKAKPEIIKKCPQIIYKLEVSFNNITNFNERFAKLTKNLYIEYEELNVILKESKLTPINPQKEDNIVIG</sequence>
<proteinExistence type="predicted"/>
<evidence type="ECO:0000313" key="2">
    <source>
        <dbReference type="Proteomes" id="UP000789860"/>
    </source>
</evidence>
<gene>
    <name evidence="1" type="ORF">SCALOS_LOCUS8303</name>
</gene>
<accession>A0ACA9N8V6</accession>
<evidence type="ECO:0000313" key="1">
    <source>
        <dbReference type="EMBL" id="CAG8640338.1"/>
    </source>
</evidence>
<protein>
    <submittedName>
        <fullName evidence="1">11617_t:CDS:1</fullName>
    </submittedName>
</protein>
<reference evidence="1" key="1">
    <citation type="submission" date="2021-06" db="EMBL/GenBank/DDBJ databases">
        <authorList>
            <person name="Kallberg Y."/>
            <person name="Tangrot J."/>
            <person name="Rosling A."/>
        </authorList>
    </citation>
    <scope>NUCLEOTIDE SEQUENCE</scope>
    <source>
        <strain evidence="1">AU212A</strain>
    </source>
</reference>
<keyword evidence="2" id="KW-1185">Reference proteome</keyword>
<dbReference type="EMBL" id="CAJVPM010021469">
    <property type="protein sequence ID" value="CAG8640338.1"/>
    <property type="molecule type" value="Genomic_DNA"/>
</dbReference>
<feature type="non-terminal residue" evidence="1">
    <location>
        <position position="126"/>
    </location>
</feature>
<organism evidence="1 2">
    <name type="scientific">Scutellospora calospora</name>
    <dbReference type="NCBI Taxonomy" id="85575"/>
    <lineage>
        <taxon>Eukaryota</taxon>
        <taxon>Fungi</taxon>
        <taxon>Fungi incertae sedis</taxon>
        <taxon>Mucoromycota</taxon>
        <taxon>Glomeromycotina</taxon>
        <taxon>Glomeromycetes</taxon>
        <taxon>Diversisporales</taxon>
        <taxon>Gigasporaceae</taxon>
        <taxon>Scutellospora</taxon>
    </lineage>
</organism>
<dbReference type="Proteomes" id="UP000789860">
    <property type="component" value="Unassembled WGS sequence"/>
</dbReference>
<name>A0ACA9N8V6_9GLOM</name>
<comment type="caution">
    <text evidence="1">The sequence shown here is derived from an EMBL/GenBank/DDBJ whole genome shotgun (WGS) entry which is preliminary data.</text>
</comment>
<feature type="non-terminal residue" evidence="1">
    <location>
        <position position="1"/>
    </location>
</feature>